<sequence>MESMDQDEGNSGDEMFMEVCDDGDVESEPAGEQIVEGASGSQSIGHETELGDRRESEQEYTMPVFENGRFRNPWKSLTRTKITNLFRFIFCSRDEGRVPKKAELDRTLPVLQPDLTEFSEAPVSGIRHMWIGHASSLVQFDGVTFLTDPIFSERCSPVQFVGIKRYRPTPCSVEELPLVDFVLISHSHYDHLDHNTVVALNQRFGISLRWYVPSGLKKWMNERGCDNVVEMTWWQENVFNENLNVKVACTPSQHWSRRTGSDENKVLWCSWCVVGPKHNFHFCGDTGYCEGHTQIGKRYGPFTLSTIPIGAYSPRHLMSNMHIDPANAVNVHHDIKSQASIGIHWGTFALTNEPYLEPKELLGTEVQNRNMKPSSFFTVKHGEILLVGSDHFDDVD</sequence>
<dbReference type="Proteomes" id="UP000694888">
    <property type="component" value="Unplaced"/>
</dbReference>
<comment type="similarity">
    <text evidence="1">Belongs to the NAPE-PLD family.</text>
</comment>
<keyword evidence="3" id="KW-0443">Lipid metabolism</keyword>
<evidence type="ECO:0000256" key="4">
    <source>
        <dbReference type="ARBA" id="ARBA00048025"/>
    </source>
</evidence>
<accession>A0ABM0JTT2</accession>
<name>A0ABM0JTT2_APLCA</name>
<dbReference type="InterPro" id="IPR001279">
    <property type="entry name" value="Metallo-B-lactamas"/>
</dbReference>
<keyword evidence="3" id="KW-0442">Lipid degradation</keyword>
<dbReference type="PANTHER" id="PTHR15032">
    <property type="entry name" value="N-ACYL-PHOSPHATIDYLETHANOLAMINE-HYDROLYZING PHOSPHOLIPASE D"/>
    <property type="match status" value="1"/>
</dbReference>
<dbReference type="EC" id="3.1.4.54" evidence="2"/>
<dbReference type="PANTHER" id="PTHR15032:SF4">
    <property type="entry name" value="N-ACYL-PHOSPHATIDYLETHANOLAMINE-HYDROLYZING PHOSPHOLIPASE D"/>
    <property type="match status" value="1"/>
</dbReference>
<comment type="catalytic activity">
    <reaction evidence="4">
        <text>N-(5Z,8Z,11Z,14Z-eicosatetraenoyl)-1,2-di-(9Z-octadecenoyl)-sn-glycero-3-phosphoethanolamine + H2O = N-(5Z,8Z,11Z,14Z-eicosatetraenoyl)-ethanolamine + 1,2-di-(9Z-octadecenoyl)-sn-glycero-3-phosphate + H(+)</text>
        <dbReference type="Rhea" id="RHEA:45528"/>
        <dbReference type="ChEBI" id="CHEBI:2700"/>
        <dbReference type="ChEBI" id="CHEBI:15377"/>
        <dbReference type="ChEBI" id="CHEBI:15378"/>
        <dbReference type="ChEBI" id="CHEBI:74546"/>
        <dbReference type="ChEBI" id="CHEBI:85277"/>
    </reaction>
    <physiologicalReaction direction="left-to-right" evidence="4">
        <dbReference type="Rhea" id="RHEA:45529"/>
    </physiologicalReaction>
</comment>
<proteinExistence type="inferred from homology"/>
<keyword evidence="3" id="KW-0595">Phospholipid degradation</keyword>
<keyword evidence="3" id="KW-1208">Phospholipid metabolism</keyword>
<dbReference type="InterPro" id="IPR024884">
    <property type="entry name" value="NAPE-PLD"/>
</dbReference>
<keyword evidence="7" id="KW-1185">Reference proteome</keyword>
<feature type="domain" description="Metallo-beta-lactamase" evidence="6">
    <location>
        <begin position="145"/>
        <end position="345"/>
    </location>
</feature>
<dbReference type="Pfam" id="PF12706">
    <property type="entry name" value="Lactamase_B_2"/>
    <property type="match status" value="1"/>
</dbReference>
<evidence type="ECO:0000256" key="3">
    <source>
        <dbReference type="ARBA" id="ARBA00022668"/>
    </source>
</evidence>
<evidence type="ECO:0000313" key="7">
    <source>
        <dbReference type="Proteomes" id="UP000694888"/>
    </source>
</evidence>
<dbReference type="PIRSF" id="PIRSF038896">
    <property type="entry name" value="NAPE-PLD"/>
    <property type="match status" value="1"/>
</dbReference>
<dbReference type="InterPro" id="IPR036866">
    <property type="entry name" value="RibonucZ/Hydroxyglut_hydro"/>
</dbReference>
<feature type="region of interest" description="Disordered" evidence="5">
    <location>
        <begin position="23"/>
        <end position="58"/>
    </location>
</feature>
<evidence type="ECO:0000256" key="5">
    <source>
        <dbReference type="SAM" id="MobiDB-lite"/>
    </source>
</evidence>
<dbReference type="RefSeq" id="XP_005101317.1">
    <property type="nucleotide sequence ID" value="XM_005101260.3"/>
</dbReference>
<evidence type="ECO:0000313" key="8">
    <source>
        <dbReference type="RefSeq" id="XP_005101317.1"/>
    </source>
</evidence>
<organism evidence="7 8">
    <name type="scientific">Aplysia californica</name>
    <name type="common">California sea hare</name>
    <dbReference type="NCBI Taxonomy" id="6500"/>
    <lineage>
        <taxon>Eukaryota</taxon>
        <taxon>Metazoa</taxon>
        <taxon>Spiralia</taxon>
        <taxon>Lophotrochozoa</taxon>
        <taxon>Mollusca</taxon>
        <taxon>Gastropoda</taxon>
        <taxon>Heterobranchia</taxon>
        <taxon>Euthyneura</taxon>
        <taxon>Tectipleura</taxon>
        <taxon>Aplysiida</taxon>
        <taxon>Aplysioidea</taxon>
        <taxon>Aplysiidae</taxon>
        <taxon>Aplysia</taxon>
    </lineage>
</organism>
<evidence type="ECO:0000259" key="6">
    <source>
        <dbReference type="Pfam" id="PF12706"/>
    </source>
</evidence>
<reference evidence="8" key="1">
    <citation type="submission" date="2025-08" db="UniProtKB">
        <authorList>
            <consortium name="RefSeq"/>
        </authorList>
    </citation>
    <scope>IDENTIFICATION</scope>
</reference>
<dbReference type="Gene3D" id="3.60.15.10">
    <property type="entry name" value="Ribonuclease Z/Hydroxyacylglutathione hydrolase-like"/>
    <property type="match status" value="1"/>
</dbReference>
<protein>
    <recommendedName>
        <fullName evidence="2">N-acetylphosphatidylethanolamine-hydrolyzing phospholipase D</fullName>
        <ecNumber evidence="2">3.1.4.54</ecNumber>
    </recommendedName>
</protein>
<feature type="compositionally biased region" description="Basic and acidic residues" evidence="5">
    <location>
        <begin position="46"/>
        <end position="57"/>
    </location>
</feature>
<evidence type="ECO:0000256" key="2">
    <source>
        <dbReference type="ARBA" id="ARBA00012279"/>
    </source>
</evidence>
<dbReference type="GeneID" id="101864072"/>
<dbReference type="SUPFAM" id="SSF56281">
    <property type="entry name" value="Metallo-hydrolase/oxidoreductase"/>
    <property type="match status" value="1"/>
</dbReference>
<gene>
    <name evidence="8" type="primary">LOC101864072</name>
</gene>
<evidence type="ECO:0000256" key="1">
    <source>
        <dbReference type="ARBA" id="ARBA00010127"/>
    </source>
</evidence>